<keyword evidence="2" id="KW-1133">Transmembrane helix</keyword>
<accession>A0AAD9UJ45</accession>
<evidence type="ECO:0008006" key="5">
    <source>
        <dbReference type="Google" id="ProtNLM"/>
    </source>
</evidence>
<evidence type="ECO:0000313" key="4">
    <source>
        <dbReference type="Proteomes" id="UP001209878"/>
    </source>
</evidence>
<dbReference type="InterPro" id="IPR043159">
    <property type="entry name" value="Lectin_gal-bd_sf"/>
</dbReference>
<protein>
    <recommendedName>
        <fullName evidence="5">SUEL-type lectin domain-containing protein</fullName>
    </recommendedName>
</protein>
<feature type="transmembrane region" description="Helical" evidence="2">
    <location>
        <begin position="264"/>
        <end position="289"/>
    </location>
</feature>
<proteinExistence type="predicted"/>
<name>A0AAD9UJ45_RIDPI</name>
<dbReference type="CDD" id="cd22823">
    <property type="entry name" value="Gal_Rha_Lectin"/>
    <property type="match status" value="1"/>
</dbReference>
<organism evidence="3 4">
    <name type="scientific">Ridgeia piscesae</name>
    <name type="common">Tubeworm</name>
    <dbReference type="NCBI Taxonomy" id="27915"/>
    <lineage>
        <taxon>Eukaryota</taxon>
        <taxon>Metazoa</taxon>
        <taxon>Spiralia</taxon>
        <taxon>Lophotrochozoa</taxon>
        <taxon>Annelida</taxon>
        <taxon>Polychaeta</taxon>
        <taxon>Sedentaria</taxon>
        <taxon>Canalipalpata</taxon>
        <taxon>Sabellida</taxon>
        <taxon>Siboglinidae</taxon>
        <taxon>Ridgeia</taxon>
    </lineage>
</organism>
<evidence type="ECO:0000313" key="3">
    <source>
        <dbReference type="EMBL" id="KAK2191409.1"/>
    </source>
</evidence>
<dbReference type="PANTHER" id="PTHR46780">
    <property type="entry name" value="PROTEIN EVA-1"/>
    <property type="match status" value="1"/>
</dbReference>
<reference evidence="3" key="1">
    <citation type="journal article" date="2023" name="Mol. Biol. Evol.">
        <title>Third-Generation Sequencing Reveals the Adaptive Role of the Epigenome in Three Deep-Sea Polychaetes.</title>
        <authorList>
            <person name="Perez M."/>
            <person name="Aroh O."/>
            <person name="Sun Y."/>
            <person name="Lan Y."/>
            <person name="Juniper S.K."/>
            <person name="Young C.R."/>
            <person name="Angers B."/>
            <person name="Qian P.Y."/>
        </authorList>
    </citation>
    <scope>NUCLEOTIDE SEQUENCE</scope>
    <source>
        <strain evidence="3">R07B-5</strain>
    </source>
</reference>
<dbReference type="EMBL" id="JAODUO010000053">
    <property type="protein sequence ID" value="KAK2191409.1"/>
    <property type="molecule type" value="Genomic_DNA"/>
</dbReference>
<evidence type="ECO:0000256" key="2">
    <source>
        <dbReference type="SAM" id="Phobius"/>
    </source>
</evidence>
<feature type="region of interest" description="Disordered" evidence="1">
    <location>
        <begin position="382"/>
        <end position="414"/>
    </location>
</feature>
<sequence length="414" mass="46133">MRQGRCITADYAMRCQNDVKHYLDQKCSGRQHCHVLVGTLDTVAQPCPKDLKSFLEVKYECVKVSHTDECQRYNATQLSPQTGYLALRRIASKAIQTPTCCWTVRGRPGQIVEVTLLRLGAPASQSKRRGTSSFCPRYVTVKENAVEKRIDVCEYGAREHMFYKSSFHTIQICADDKKQDDPDIARMLFYKVSGCVDIRPPRGATMQRHGDNAVVVCNSTQETWYMTCKDGVWIGVPTTNCTSRSRELLTSPETQSGNTFQHGIFLAVTIGALLGAVVGGCMLITVCLLRNSNRQRAPLANTSCVDELPYGRETDPRDFVHYPPLVCHEKTRRDGSTTAEYIHVFNCAGDRPAAVEGYTFDEFAAAKEPADNSGYKSLRVLKTRPDSAEETNEAGRRLPPAYLTVEPSKHGGDL</sequence>
<keyword evidence="2" id="KW-0472">Membrane</keyword>
<dbReference type="AlphaFoldDB" id="A0AAD9UJ45"/>
<dbReference type="Gene3D" id="2.60.120.740">
    <property type="match status" value="1"/>
</dbReference>
<comment type="caution">
    <text evidence="3">The sequence shown here is derived from an EMBL/GenBank/DDBJ whole genome shotgun (WGS) entry which is preliminary data.</text>
</comment>
<keyword evidence="4" id="KW-1185">Reference proteome</keyword>
<dbReference type="Proteomes" id="UP001209878">
    <property type="component" value="Unassembled WGS sequence"/>
</dbReference>
<keyword evidence="2" id="KW-0812">Transmembrane</keyword>
<evidence type="ECO:0000256" key="1">
    <source>
        <dbReference type="SAM" id="MobiDB-lite"/>
    </source>
</evidence>
<gene>
    <name evidence="3" type="ORF">NP493_53g09027</name>
</gene>